<evidence type="ECO:0000256" key="2">
    <source>
        <dbReference type="ARBA" id="ARBA00009844"/>
    </source>
</evidence>
<dbReference type="InterPro" id="IPR000488">
    <property type="entry name" value="Death_dom"/>
</dbReference>
<dbReference type="PROSITE" id="PS51145">
    <property type="entry name" value="ZU5"/>
    <property type="match status" value="1"/>
</dbReference>
<dbReference type="SMART" id="SM00005">
    <property type="entry name" value="DEATH"/>
    <property type="match status" value="1"/>
</dbReference>
<keyword evidence="7" id="KW-0675">Receptor</keyword>
<feature type="region of interest" description="Disordered" evidence="8">
    <location>
        <begin position="583"/>
        <end position="625"/>
    </location>
</feature>
<dbReference type="SUPFAM" id="SSF47986">
    <property type="entry name" value="DEATH domain"/>
    <property type="match status" value="1"/>
</dbReference>
<proteinExistence type="inferred from homology"/>
<dbReference type="InterPro" id="IPR033772">
    <property type="entry name" value="UPA"/>
</dbReference>
<dbReference type="Pfam" id="PF17217">
    <property type="entry name" value="UPA"/>
    <property type="match status" value="1"/>
</dbReference>
<dbReference type="GO" id="GO:0005042">
    <property type="term" value="F:netrin receptor activity"/>
    <property type="evidence" value="ECO:0007669"/>
    <property type="project" value="UniProtKB-UniRule"/>
</dbReference>
<feature type="non-terminal residue" evidence="12">
    <location>
        <position position="1"/>
    </location>
</feature>
<keyword evidence="7" id="KW-0393">Immunoglobulin domain</keyword>
<protein>
    <recommendedName>
        <fullName evidence="7">Netrin receptor UNC5</fullName>
    </recommendedName>
</protein>
<evidence type="ECO:0000259" key="11">
    <source>
        <dbReference type="PROSITE" id="PS51145"/>
    </source>
</evidence>
<keyword evidence="6" id="KW-1015">Disulfide bond</keyword>
<evidence type="ECO:0000256" key="3">
    <source>
        <dbReference type="ARBA" id="ARBA00022692"/>
    </source>
</evidence>
<dbReference type="PANTHER" id="PTHR12582">
    <property type="entry name" value="NETRIN RECEPTOR UNC5"/>
    <property type="match status" value="1"/>
</dbReference>
<dbReference type="InterPro" id="IPR036179">
    <property type="entry name" value="Ig-like_dom_sf"/>
</dbReference>
<keyword evidence="13" id="KW-1185">Reference proteome</keyword>
<keyword evidence="3 7" id="KW-0812">Transmembrane</keyword>
<comment type="caution">
    <text evidence="12">The sequence shown here is derived from an EMBL/GenBank/DDBJ whole genome shotgun (WGS) entry which is preliminary data.</text>
</comment>
<dbReference type="SMART" id="SM00209">
    <property type="entry name" value="TSP1"/>
    <property type="match status" value="2"/>
</dbReference>
<feature type="domain" description="Ig-like" evidence="10">
    <location>
        <begin position="183"/>
        <end position="275"/>
    </location>
</feature>
<dbReference type="InterPro" id="IPR003599">
    <property type="entry name" value="Ig_sub"/>
</dbReference>
<feature type="compositionally biased region" description="Polar residues" evidence="8">
    <location>
        <begin position="588"/>
        <end position="607"/>
    </location>
</feature>
<feature type="region of interest" description="Disordered" evidence="8">
    <location>
        <begin position="310"/>
        <end position="329"/>
    </location>
</feature>
<dbReference type="InParanoid" id="A0A1V9Y3D8"/>
<evidence type="ECO:0000256" key="1">
    <source>
        <dbReference type="ARBA" id="ARBA00004167"/>
    </source>
</evidence>
<dbReference type="Pfam" id="PF00791">
    <property type="entry name" value="ZU5"/>
    <property type="match status" value="1"/>
</dbReference>
<keyword evidence="4 7" id="KW-1133">Transmembrane helix</keyword>
<evidence type="ECO:0000256" key="8">
    <source>
        <dbReference type="SAM" id="MobiDB-lite"/>
    </source>
</evidence>
<dbReference type="PROSITE" id="PS50092">
    <property type="entry name" value="TSP1"/>
    <property type="match status" value="2"/>
</dbReference>
<reference evidence="12 13" key="1">
    <citation type="journal article" date="2017" name="Gigascience">
        <title>Draft genome of the honey bee ectoparasitic mite, Tropilaelaps mercedesae, is shaped by the parasitic life history.</title>
        <authorList>
            <person name="Dong X."/>
            <person name="Armstrong S.D."/>
            <person name="Xia D."/>
            <person name="Makepeace B.L."/>
            <person name="Darby A.C."/>
            <person name="Kadowaki T."/>
        </authorList>
    </citation>
    <scope>NUCLEOTIDE SEQUENCE [LARGE SCALE GENOMIC DNA]</scope>
    <source>
        <strain evidence="12">Wuxi-XJTLU</strain>
    </source>
</reference>
<feature type="compositionally biased region" description="Basic and acidic residues" evidence="8">
    <location>
        <begin position="64"/>
        <end position="79"/>
    </location>
</feature>
<feature type="transmembrane region" description="Helical" evidence="7">
    <location>
        <begin position="484"/>
        <end position="509"/>
    </location>
</feature>
<dbReference type="Pfam" id="PF00531">
    <property type="entry name" value="Death"/>
    <property type="match status" value="1"/>
</dbReference>
<evidence type="ECO:0000313" key="12">
    <source>
        <dbReference type="EMBL" id="OQR80277.1"/>
    </source>
</evidence>
<feature type="domain" description="ZU5" evidence="11">
    <location>
        <begin position="677"/>
        <end position="826"/>
    </location>
</feature>
<dbReference type="GO" id="GO:0008045">
    <property type="term" value="P:motor neuron axon guidance"/>
    <property type="evidence" value="ECO:0007669"/>
    <property type="project" value="TreeGrafter"/>
</dbReference>
<dbReference type="Proteomes" id="UP000192247">
    <property type="component" value="Unassembled WGS sequence"/>
</dbReference>
<dbReference type="InterPro" id="IPR036383">
    <property type="entry name" value="TSP1_rpt_sf"/>
</dbReference>
<sequence length="1104" mass="120961">ASPLLLHEVNTGPSIEIEPLTLEVHQNSSPKSSSGDQNEGHYLICKADNALSVHVRCSSSHPPVDSKPDKNSDPSRNKSDGNVGKSVVHTSTLTNNQQQPSVGQANTVNAFKALPVASKGMIDIVDPMTGVRHIEIKAAMTEEVLHSFHLAVKKTTAILYCVCLTLSSKGFNRSRVATVKFIPNAEKKSNITQRLVVPLGEKILLECPLGSDGRSHENRAVFWLWNDAEIMLNENVEVDAEKGSLLILRVGRANEGSYTCGVRGSGSEKNQASARRGETVYIDVRTDGAWSSWGSWSECTAKCGRGYRTRTRSCTNPPPRHGGKDCPGDYMHRTDCHGSRKNCSSEKDKADPHSSPQWSPWSDWSICGQDCRQHRQRWCRGSNKVQFLHQKQGQHQSNNPITVTPGESSDFAQRLPSGDLCPGIDHMSTNCTGGKCSIDFSSLRPLLSGVDNLVNNNHNYIQDQTPSPSHEQGFVVSNLGSVQAVAMVIGMALAAIILAFTFLIALRFWPRDVTGPGDKRQPPLPLHMAYTAVPVSGLSTLPTDVSASMDRDTRLQEFLTERKLDSGITVPLLQQMYTAPNKCAMPLTPSQTRTNFLNRSRTPSSTGKTHRSDSGSYQSGQPCSDYGAPGSCSEYDLIYDTIPDDITEPGNSIGTRSGRDQSFGGSLPCSKSMKDRQIAWLTVGPEGGRIGLERSGVWMTVPPDTLQHGRREMYVAVLDDAELKLSTILGKGQSVLSPIVQCGPADVALARPVVISFDLCAHPTTEKWNIHLLNANEETDSHDQPIWRKKVLDLPEENNDVLCYRDGRICYIQTDQLGRFVLCGESKVGMYAVKSIALLAFLSKRKGLSQAERTLKIYCVEDTKAAVETILLSEQEDSTLVESPKSVALHDGGANLCFSLEELSLPQGWSVKSSSLQEVPFFRVWSLSCGAHCSFLLLNSPQSTSFSARESPLECKITVYQRGSQSHRQVLNVSSSSACLVYRNLGLQRVESVAMCGGARGSPVVQQPVRVTNLTAEARNRLCSMLDAPTHDGPGDWTKLALRLGLERNLDYFASKSSPTACLLDLWEARQRNEDTALSLRTLLRHIDRHDAVTAVEKLLGAWV</sequence>
<dbReference type="GO" id="GO:0005886">
    <property type="term" value="C:plasma membrane"/>
    <property type="evidence" value="ECO:0007669"/>
    <property type="project" value="UniProtKB-SubCell"/>
</dbReference>
<comment type="subcellular location">
    <subcellularLocation>
        <location evidence="7">Cell membrane</location>
        <topology evidence="7">Single-pass type I membrane protein</topology>
    </subcellularLocation>
    <subcellularLocation>
        <location evidence="1">Membrane</location>
        <topology evidence="1">Single-pass membrane protein</topology>
    </subcellularLocation>
</comment>
<comment type="similarity">
    <text evidence="2 7">Belongs to the unc-5 family.</text>
</comment>
<comment type="function">
    <text evidence="7">Receptor for netrin required for axon guidance. Mediates axon repulsion of neuronal growth cones in the developing nervous system upon ligand binding.</text>
</comment>
<feature type="region of interest" description="Disordered" evidence="8">
    <location>
        <begin position="646"/>
        <end position="670"/>
    </location>
</feature>
<evidence type="ECO:0000256" key="4">
    <source>
        <dbReference type="ARBA" id="ARBA00022989"/>
    </source>
</evidence>
<name>A0A1V9Y3D8_9ACAR</name>
<dbReference type="FunFam" id="2.20.100.10:FF:000001">
    <property type="entry name" value="semaphorin-5A isoform X1"/>
    <property type="match status" value="1"/>
</dbReference>
<dbReference type="SMART" id="SM00218">
    <property type="entry name" value="ZU5"/>
    <property type="match status" value="1"/>
</dbReference>
<evidence type="ECO:0000313" key="13">
    <source>
        <dbReference type="Proteomes" id="UP000192247"/>
    </source>
</evidence>
<dbReference type="Gene3D" id="1.10.533.10">
    <property type="entry name" value="Death Domain, Fas"/>
    <property type="match status" value="1"/>
</dbReference>
<dbReference type="InterPro" id="IPR000884">
    <property type="entry name" value="TSP1_rpt"/>
</dbReference>
<dbReference type="Gene3D" id="2.60.220.30">
    <property type="match status" value="1"/>
</dbReference>
<organism evidence="12 13">
    <name type="scientific">Tropilaelaps mercedesae</name>
    <dbReference type="NCBI Taxonomy" id="418985"/>
    <lineage>
        <taxon>Eukaryota</taxon>
        <taxon>Metazoa</taxon>
        <taxon>Ecdysozoa</taxon>
        <taxon>Arthropoda</taxon>
        <taxon>Chelicerata</taxon>
        <taxon>Arachnida</taxon>
        <taxon>Acari</taxon>
        <taxon>Parasitiformes</taxon>
        <taxon>Mesostigmata</taxon>
        <taxon>Gamasina</taxon>
        <taxon>Dermanyssoidea</taxon>
        <taxon>Laelapidae</taxon>
        <taxon>Tropilaelaps</taxon>
    </lineage>
</organism>
<evidence type="ECO:0000259" key="10">
    <source>
        <dbReference type="PROSITE" id="PS50835"/>
    </source>
</evidence>
<evidence type="ECO:0000256" key="7">
    <source>
        <dbReference type="RuleBase" id="RU367033"/>
    </source>
</evidence>
<dbReference type="PROSITE" id="PS50017">
    <property type="entry name" value="DEATH_DOMAIN"/>
    <property type="match status" value="1"/>
</dbReference>
<dbReference type="EMBL" id="MNPL01000153">
    <property type="protein sequence ID" value="OQR80277.1"/>
    <property type="molecule type" value="Genomic_DNA"/>
</dbReference>
<dbReference type="Pfam" id="PF00090">
    <property type="entry name" value="TSP_1"/>
    <property type="match status" value="1"/>
</dbReference>
<dbReference type="PROSITE" id="PS50835">
    <property type="entry name" value="IG_LIKE"/>
    <property type="match status" value="1"/>
</dbReference>
<dbReference type="InterPro" id="IPR007110">
    <property type="entry name" value="Ig-like_dom"/>
</dbReference>
<dbReference type="InterPro" id="IPR037936">
    <property type="entry name" value="UNC5A-D"/>
</dbReference>
<dbReference type="SMART" id="SM00409">
    <property type="entry name" value="IG"/>
    <property type="match status" value="1"/>
</dbReference>
<dbReference type="InterPro" id="IPR000906">
    <property type="entry name" value="ZU5_dom"/>
</dbReference>
<dbReference type="STRING" id="418985.A0A1V9Y3D8"/>
<gene>
    <name evidence="12" type="ORF">BIW11_05167</name>
</gene>
<dbReference type="SUPFAM" id="SSF48726">
    <property type="entry name" value="Immunoglobulin"/>
    <property type="match status" value="1"/>
</dbReference>
<dbReference type="SUPFAM" id="SSF82895">
    <property type="entry name" value="TSP-1 type 1 repeat"/>
    <property type="match status" value="1"/>
</dbReference>
<evidence type="ECO:0000256" key="6">
    <source>
        <dbReference type="ARBA" id="ARBA00023157"/>
    </source>
</evidence>
<dbReference type="FunCoup" id="A0A1V9Y3D8">
    <property type="interactions" value="155"/>
</dbReference>
<dbReference type="InterPro" id="IPR011029">
    <property type="entry name" value="DEATH-like_dom_sf"/>
</dbReference>
<dbReference type="OrthoDB" id="5973910at2759"/>
<feature type="domain" description="Death" evidence="9">
    <location>
        <begin position="1036"/>
        <end position="1100"/>
    </location>
</feature>
<keyword evidence="7" id="KW-0217">Developmental protein</keyword>
<dbReference type="AlphaFoldDB" id="A0A1V9Y3D8"/>
<dbReference type="Gene3D" id="2.20.100.10">
    <property type="entry name" value="Thrombospondin type-1 (TSP1) repeat"/>
    <property type="match status" value="1"/>
</dbReference>
<keyword evidence="5 7" id="KW-0472">Membrane</keyword>
<dbReference type="InterPro" id="IPR013783">
    <property type="entry name" value="Ig-like_fold"/>
</dbReference>
<dbReference type="Gene3D" id="2.60.40.10">
    <property type="entry name" value="Immunoglobulins"/>
    <property type="match status" value="1"/>
</dbReference>
<evidence type="ECO:0000259" key="9">
    <source>
        <dbReference type="PROSITE" id="PS50017"/>
    </source>
</evidence>
<accession>A0A1V9Y3D8</accession>
<dbReference type="PANTHER" id="PTHR12582:SF47">
    <property type="entry name" value="NETRIN RECEPTOR UNC-5"/>
    <property type="match status" value="1"/>
</dbReference>
<feature type="region of interest" description="Disordered" evidence="8">
    <location>
        <begin position="56"/>
        <end position="86"/>
    </location>
</feature>
<evidence type="ECO:0000256" key="5">
    <source>
        <dbReference type="ARBA" id="ARBA00023136"/>
    </source>
</evidence>